<feature type="compositionally biased region" description="Polar residues" evidence="1">
    <location>
        <begin position="50"/>
        <end position="61"/>
    </location>
</feature>
<protein>
    <recommendedName>
        <fullName evidence="4">Nuclear pore complex protein</fullName>
    </recommendedName>
</protein>
<reference evidence="2" key="1">
    <citation type="journal article" date="2023" name="G3 (Bethesda)">
        <title>A reference genome for the long-term kleptoplast-retaining sea slug Elysia crispata morphotype clarki.</title>
        <authorList>
            <person name="Eastman K.E."/>
            <person name="Pendleton A.L."/>
            <person name="Shaikh M.A."/>
            <person name="Suttiyut T."/>
            <person name="Ogas R."/>
            <person name="Tomko P."/>
            <person name="Gavelis G."/>
            <person name="Widhalm J.R."/>
            <person name="Wisecaver J.H."/>
        </authorList>
    </citation>
    <scope>NUCLEOTIDE SEQUENCE</scope>
    <source>
        <strain evidence="2">ECLA1</strain>
    </source>
</reference>
<feature type="region of interest" description="Disordered" evidence="1">
    <location>
        <begin position="1364"/>
        <end position="1422"/>
    </location>
</feature>
<feature type="compositionally biased region" description="Low complexity" evidence="1">
    <location>
        <begin position="1374"/>
        <end position="1385"/>
    </location>
</feature>
<feature type="compositionally biased region" description="Low complexity" evidence="1">
    <location>
        <begin position="287"/>
        <end position="296"/>
    </location>
</feature>
<comment type="caution">
    <text evidence="2">The sequence shown here is derived from an EMBL/GenBank/DDBJ whole genome shotgun (WGS) entry which is preliminary data.</text>
</comment>
<feature type="region of interest" description="Disordered" evidence="1">
    <location>
        <begin position="985"/>
        <end position="1016"/>
    </location>
</feature>
<evidence type="ECO:0000256" key="1">
    <source>
        <dbReference type="SAM" id="MobiDB-lite"/>
    </source>
</evidence>
<evidence type="ECO:0000313" key="2">
    <source>
        <dbReference type="EMBL" id="KAK3727362.1"/>
    </source>
</evidence>
<feature type="compositionally biased region" description="Polar residues" evidence="1">
    <location>
        <begin position="505"/>
        <end position="516"/>
    </location>
</feature>
<dbReference type="EMBL" id="JAWDGP010007244">
    <property type="protein sequence ID" value="KAK3727362.1"/>
    <property type="molecule type" value="Genomic_DNA"/>
</dbReference>
<feature type="compositionally biased region" description="Basic and acidic residues" evidence="1">
    <location>
        <begin position="12"/>
        <end position="33"/>
    </location>
</feature>
<feature type="region of interest" description="Disordered" evidence="1">
    <location>
        <begin position="1"/>
        <end position="93"/>
    </location>
</feature>
<dbReference type="Proteomes" id="UP001283361">
    <property type="component" value="Unassembled WGS sequence"/>
</dbReference>
<evidence type="ECO:0008006" key="4">
    <source>
        <dbReference type="Google" id="ProtNLM"/>
    </source>
</evidence>
<evidence type="ECO:0000313" key="3">
    <source>
        <dbReference type="Proteomes" id="UP001283361"/>
    </source>
</evidence>
<feature type="compositionally biased region" description="Polar residues" evidence="1">
    <location>
        <begin position="1530"/>
        <end position="1544"/>
    </location>
</feature>
<feature type="region of interest" description="Disordered" evidence="1">
    <location>
        <begin position="1239"/>
        <end position="1274"/>
    </location>
</feature>
<feature type="compositionally biased region" description="Polar residues" evidence="1">
    <location>
        <begin position="264"/>
        <end position="279"/>
    </location>
</feature>
<feature type="compositionally biased region" description="Low complexity" evidence="1">
    <location>
        <begin position="987"/>
        <end position="999"/>
    </location>
</feature>
<feature type="compositionally biased region" description="Gly residues" evidence="1">
    <location>
        <begin position="1394"/>
        <end position="1404"/>
    </location>
</feature>
<organism evidence="2 3">
    <name type="scientific">Elysia crispata</name>
    <name type="common">lettuce slug</name>
    <dbReference type="NCBI Taxonomy" id="231223"/>
    <lineage>
        <taxon>Eukaryota</taxon>
        <taxon>Metazoa</taxon>
        <taxon>Spiralia</taxon>
        <taxon>Lophotrochozoa</taxon>
        <taxon>Mollusca</taxon>
        <taxon>Gastropoda</taxon>
        <taxon>Heterobranchia</taxon>
        <taxon>Euthyneura</taxon>
        <taxon>Panpulmonata</taxon>
        <taxon>Sacoglossa</taxon>
        <taxon>Placobranchoidea</taxon>
        <taxon>Plakobranchidae</taxon>
        <taxon>Elysia</taxon>
    </lineage>
</organism>
<sequence>MWKNWNPFRRKQKDDHDGNENKNEDLSQGKGGKENTASSLPAETVRARSNDNNLFQANHSFSDMDDGGTNPTRKPNVSRSRSRQESLRSRTRMGFKDQLNTTLPTPQYRHITRCPDDNSMNNTFSGVHGPLLSSPIVPQVRKALESQVGIGSPRILSKQGKPVGRSASLNYGMSRSMNRTTAGQVPWVRLKRRESIGLSDLVAGKTPQSPNTVKLAAPEPRHLPAPPSFKTTPVIVTTEPSRSRVIDTQTVVSALREKRKRFGGSQQDELTSEDSWQNSAKRRRQDSSQSNASSVSIPPMPDSLPDLMGTSGTSLLHIENLSSQRPSTVPAAVDPYTSAPVMTSKPASSVSSFGGFGSLGGSHVIGLGGADSNTVNPVGLTSQNLPFYRYPTYPQPQQQQQQNSSLQQRQAQYMAGGSGGNINNSKTVLRSIQSSLSSSLRTRVNSATLRQHGIDLKRIRGSTQDNVRRLSFSSDTSIGAGSAPEEPVQKISKQSASRDADTESQEQPVQKINLKQISEKPEEQKEVTVSTPTKLKIAEGVMLRKQNMSITPTASPARPLRALPASSLVSADDFESDRQQEYQRRVLDMLASEEGETEFTGTVQTSTTSAGATLLTSTSPSTRVSQASTNTINASLASLSKLVQSTTPGMSATVASTTASAVVVGVTKPSSSLKQLLSADEPENVKTSGANGGLTLAGNPLTSLASDQKNASAPSISTSNSVPAAALSIPTTSVPVSAGLPEAGSTSGFQVNFGTAFSAASKPSLPSGFSFGVTPATASTTTPVTSSTTIPASLNVGSIAGSVSKPQDTPAVAVTAPPAQPQQNQIVGDSATSKLVNLPTGGGTSLSQVAQTVATSSTSAGFSFSPAPPAVVTSASTSAPGEFNLGTGVIGNATSTSIVTSAPTVLPKSGFNFGAISSPATSTTTTTNTITGAPNSGFTFGSVPTSTVAATSSLGMFSGVNKPAPTVSSFSGFAAVPPAQTSLNPLTATTSGFGTAASTKPDQQPPSTSGLSSSSTMNLAPAFGSTASFGTSVGGSMPKTTASLSGFHAVPPAFNFSGSSNATPQTGSKLFTFGASAAPATAAPAQGAPTPSSFGVGAPPGLVVFGGASTAASTTPLSGFGATTASETSFRGTVTTASLFGSTASGFGASSVSATAVPAFGAGSTSAFGAATTSAPGFGAGAFAFGGAQTTTTAAGKTGFGTTFGGTSSFSTGAAPSFGSSTAVNFGAPAKPSLFGAAGNAGSNVSSPSQPGAFGISSGVAPGFGNTPSQNTQTATPFVFGAGTQAQQPGGSNQPFVFGSTPATSSQVSGFGSTSGAAPSSTTLFGQSAASSMFGSGANNNKPAFGAAGAAPVFGATNRPASASTPAFGSGLASPPSFGSSGQQPKPAPAFGATGFGSGIGQGSAFGAQPSNSTMSSSGVTSPFGKSNVFGNPAKQNPFGAGVSAPGQSAPVFNFSGNQQPQASTAFGAQSAAAGSVPPAFNFGAQATSGGAQSQTGAFNFTARPSFPTPGPAAGGFNFAAAAGSTPTFNFSAGGTPQPGSTTRPRVAATKRVGNRRINRR</sequence>
<proteinExistence type="predicted"/>
<keyword evidence="3" id="KW-1185">Reference proteome</keyword>
<feature type="compositionally biased region" description="Polar residues" evidence="1">
    <location>
        <begin position="1241"/>
        <end position="1250"/>
    </location>
</feature>
<feature type="compositionally biased region" description="Basic and acidic residues" evidence="1">
    <location>
        <begin position="517"/>
        <end position="526"/>
    </location>
</feature>
<name>A0AAE0XZV7_9GAST</name>
<feature type="compositionally biased region" description="Low complexity" evidence="1">
    <location>
        <begin position="1411"/>
        <end position="1422"/>
    </location>
</feature>
<feature type="compositionally biased region" description="Low complexity" evidence="1">
    <location>
        <begin position="1007"/>
        <end position="1016"/>
    </location>
</feature>
<accession>A0AAE0XZV7</accession>
<feature type="region of interest" description="Disordered" evidence="1">
    <location>
        <begin position="201"/>
        <end position="233"/>
    </location>
</feature>
<feature type="region of interest" description="Disordered" evidence="1">
    <location>
        <begin position="472"/>
        <end position="531"/>
    </location>
</feature>
<feature type="region of interest" description="Disordered" evidence="1">
    <location>
        <begin position="258"/>
        <end position="311"/>
    </location>
</feature>
<gene>
    <name evidence="2" type="ORF">RRG08_018346</name>
</gene>
<feature type="region of interest" description="Disordered" evidence="1">
    <location>
        <begin position="1530"/>
        <end position="1561"/>
    </location>
</feature>